<organism evidence="4 5">
    <name type="scientific">Pedobacter heparinus (strain ATCC 13125 / DSM 2366 / CIP 104194 / JCM 7457 / NBRC 12017 / NCIMB 9290 / NRRL B-14731 / HIM 762-3)</name>
    <dbReference type="NCBI Taxonomy" id="485917"/>
    <lineage>
        <taxon>Bacteria</taxon>
        <taxon>Pseudomonadati</taxon>
        <taxon>Bacteroidota</taxon>
        <taxon>Sphingobacteriia</taxon>
        <taxon>Sphingobacteriales</taxon>
        <taxon>Sphingobacteriaceae</taxon>
        <taxon>Pedobacter</taxon>
    </lineage>
</organism>
<dbReference type="SUPFAM" id="SSF51419">
    <property type="entry name" value="PLP-binding barrel"/>
    <property type="match status" value="1"/>
</dbReference>
<dbReference type="SMART" id="SM01119">
    <property type="entry name" value="D-ser_dehydrat"/>
    <property type="match status" value="1"/>
</dbReference>
<dbReference type="Pfam" id="PF14031">
    <property type="entry name" value="D-ser_dehydrat"/>
    <property type="match status" value="1"/>
</dbReference>
<sequence length="375" mass="42131">MQKEMTEQQWYAINNTDQLDTPALVVYLDRVKTNIQHAIDIIADPARLRPHVKTHKTKEVSRLLMDAGVNKFKCATIAEAEMLGMLAAKDVLLAYQPFGPKLARLISLIRKYPDTRFSCLIDNLETAKNISALASSEQLELPVYIDLNVGMNRTGIQPDHCAIQLFEDAVKLNGIQLLGLHAYDGHIQQVPVQERETLCEEIFLMVESLKQELEKRGYQQLNIIIGGSPGFPVYAKKPGVECSPGTFVFWDKSYLDDLSEQGFLPAALVLSRVVSLPGSTKVCMDLGHKSIAAERVLSQRGYFLNAPDFKVESQSEEHLVLDAAENHPWKIGDLFYVLPYHICPTCALYEAATLIEDRKATASWKIIARDRKIFT</sequence>
<dbReference type="Gene3D" id="2.40.37.20">
    <property type="entry name" value="D-serine dehydratase-like domain"/>
    <property type="match status" value="1"/>
</dbReference>
<protein>
    <submittedName>
        <fullName evidence="4">Alanine racemase domain protein</fullName>
    </submittedName>
</protein>
<dbReference type="eggNOG" id="COG3616">
    <property type="taxonomic scope" value="Bacteria"/>
</dbReference>
<dbReference type="KEGG" id="phe:Phep_0422"/>
<dbReference type="HOGENOM" id="CLU_031639_1_0_10"/>
<comment type="similarity">
    <text evidence="1">Belongs to the DSD1 family.</text>
</comment>
<dbReference type="RefSeq" id="WP_012780599.1">
    <property type="nucleotide sequence ID" value="NC_013061.1"/>
</dbReference>
<dbReference type="Proteomes" id="UP000000852">
    <property type="component" value="Chromosome"/>
</dbReference>
<evidence type="ECO:0000259" key="3">
    <source>
        <dbReference type="SMART" id="SM01119"/>
    </source>
</evidence>
<dbReference type="STRING" id="485917.Phep_0422"/>
<dbReference type="Pfam" id="PF01168">
    <property type="entry name" value="Ala_racemase_N"/>
    <property type="match status" value="1"/>
</dbReference>
<name>C6XZV1_PEDHD</name>
<dbReference type="InterPro" id="IPR026956">
    <property type="entry name" value="D-ser_dehydrat-like_dom"/>
</dbReference>
<dbReference type="EMBL" id="CP001681">
    <property type="protein sequence ID" value="ACU02646.1"/>
    <property type="molecule type" value="Genomic_DNA"/>
</dbReference>
<dbReference type="InterPro" id="IPR042208">
    <property type="entry name" value="D-ser_dehydrat-like_sf"/>
</dbReference>
<dbReference type="PANTHER" id="PTHR28004">
    <property type="entry name" value="ZGC:162816-RELATED"/>
    <property type="match status" value="1"/>
</dbReference>
<feature type="domain" description="D-serine dehydratase-like" evidence="3">
    <location>
        <begin position="266"/>
        <end position="356"/>
    </location>
</feature>
<dbReference type="AlphaFoldDB" id="C6XZV1"/>
<evidence type="ECO:0000313" key="4">
    <source>
        <dbReference type="EMBL" id="ACU02646.1"/>
    </source>
</evidence>
<evidence type="ECO:0000256" key="2">
    <source>
        <dbReference type="ARBA" id="ARBA00023239"/>
    </source>
</evidence>
<dbReference type="InterPro" id="IPR029066">
    <property type="entry name" value="PLP-binding_barrel"/>
</dbReference>
<dbReference type="PANTHER" id="PTHR28004:SF2">
    <property type="entry name" value="D-SERINE DEHYDRATASE"/>
    <property type="match status" value="1"/>
</dbReference>
<evidence type="ECO:0000256" key="1">
    <source>
        <dbReference type="ARBA" id="ARBA00005323"/>
    </source>
</evidence>
<dbReference type="InterPro" id="IPR001608">
    <property type="entry name" value="Ala_racemase_N"/>
</dbReference>
<dbReference type="Gene3D" id="3.20.20.10">
    <property type="entry name" value="Alanine racemase"/>
    <property type="match status" value="1"/>
</dbReference>
<reference evidence="4 5" key="1">
    <citation type="journal article" date="2009" name="Stand. Genomic Sci.">
        <title>Complete genome sequence of Pedobacter heparinus type strain (HIM 762-3).</title>
        <authorList>
            <person name="Han C."/>
            <person name="Spring S."/>
            <person name="Lapidus A."/>
            <person name="Del Rio T.G."/>
            <person name="Tice H."/>
            <person name="Copeland A."/>
            <person name="Cheng J.F."/>
            <person name="Lucas S."/>
            <person name="Chen F."/>
            <person name="Nolan M."/>
            <person name="Bruce D."/>
            <person name="Goodwin L."/>
            <person name="Pitluck S."/>
            <person name="Ivanova N."/>
            <person name="Mavromatis K."/>
            <person name="Mikhailova N."/>
            <person name="Pati A."/>
            <person name="Chen A."/>
            <person name="Palaniappan K."/>
            <person name="Land M."/>
            <person name="Hauser L."/>
            <person name="Chang Y.J."/>
            <person name="Jeffries C.C."/>
            <person name="Saunders E."/>
            <person name="Chertkov O."/>
            <person name="Brettin T."/>
            <person name="Goker M."/>
            <person name="Rohde M."/>
            <person name="Bristow J."/>
            <person name="Eisen J.A."/>
            <person name="Markowitz V."/>
            <person name="Hugenholtz P."/>
            <person name="Kyrpides N.C."/>
            <person name="Klenk H.P."/>
            <person name="Detter J.C."/>
        </authorList>
    </citation>
    <scope>NUCLEOTIDE SEQUENCE [LARGE SCALE GENOMIC DNA]</scope>
    <source>
        <strain evidence="5">ATCC 13125 / DSM 2366 / CIP 104194 / JCM 7457 / NBRC 12017 / NCIMB 9290 / NRRL B-14731 / HIM 762-3</strain>
    </source>
</reference>
<accession>C6XZV1</accession>
<dbReference type="CDD" id="cd06821">
    <property type="entry name" value="PLPDE_III_D-TA"/>
    <property type="match status" value="1"/>
</dbReference>
<evidence type="ECO:0000313" key="5">
    <source>
        <dbReference type="Proteomes" id="UP000000852"/>
    </source>
</evidence>
<keyword evidence="2" id="KW-0456">Lyase</keyword>
<dbReference type="InterPro" id="IPR051466">
    <property type="entry name" value="D-amino_acid_metab_enzyme"/>
</dbReference>
<gene>
    <name evidence="4" type="ordered locus">Phep_0422</name>
</gene>
<dbReference type="GO" id="GO:0036088">
    <property type="term" value="P:D-serine catabolic process"/>
    <property type="evidence" value="ECO:0007669"/>
    <property type="project" value="TreeGrafter"/>
</dbReference>
<proteinExistence type="inferred from homology"/>
<keyword evidence="5" id="KW-1185">Reference proteome</keyword>
<dbReference type="GO" id="GO:0008721">
    <property type="term" value="F:D-serine ammonia-lyase activity"/>
    <property type="evidence" value="ECO:0007669"/>
    <property type="project" value="TreeGrafter"/>
</dbReference>